<evidence type="ECO:0000313" key="1">
    <source>
        <dbReference type="EMBL" id="MDM7861470.1"/>
    </source>
</evidence>
<evidence type="ECO:0000313" key="2">
    <source>
        <dbReference type="Proteomes" id="UP001234343"/>
    </source>
</evidence>
<comment type="caution">
    <text evidence="1">The sequence shown here is derived from an EMBL/GenBank/DDBJ whole genome shotgun (WGS) entry which is preliminary data.</text>
</comment>
<accession>A0ABT7SZ67</accession>
<dbReference type="Proteomes" id="UP001234343">
    <property type="component" value="Unassembled WGS sequence"/>
</dbReference>
<organism evidence="1 2">
    <name type="scientific">Alteromonas arenosi</name>
    <dbReference type="NCBI Taxonomy" id="3055817"/>
    <lineage>
        <taxon>Bacteria</taxon>
        <taxon>Pseudomonadati</taxon>
        <taxon>Pseudomonadota</taxon>
        <taxon>Gammaproteobacteria</taxon>
        <taxon>Alteromonadales</taxon>
        <taxon>Alteromonadaceae</taxon>
        <taxon>Alteromonas/Salinimonas group</taxon>
        <taxon>Alteromonas</taxon>
    </lineage>
</organism>
<dbReference type="RefSeq" id="WP_289366013.1">
    <property type="nucleotide sequence ID" value="NZ_JAUCBP010000011.1"/>
</dbReference>
<name>A0ABT7SZ67_9ALTE</name>
<gene>
    <name evidence="1" type="ORF">QTP81_12785</name>
</gene>
<protein>
    <submittedName>
        <fullName evidence="1">Uncharacterized protein</fullName>
    </submittedName>
</protein>
<reference evidence="1 2" key="1">
    <citation type="submission" date="2023-06" db="EMBL/GenBank/DDBJ databases">
        <title>Alteromonas sp. ASW11-36 isolated from intertidal sand.</title>
        <authorList>
            <person name="Li Y."/>
        </authorList>
    </citation>
    <scope>NUCLEOTIDE SEQUENCE [LARGE SCALE GENOMIC DNA]</scope>
    <source>
        <strain evidence="1 2">ASW11-36</strain>
    </source>
</reference>
<proteinExistence type="predicted"/>
<sequence length="136" mass="15407">MQRIFDMYKTPNHGIYSLSIKQSLVTNDYSESFNIGGVEALIADLLEVTKDLDAWVLLQRPESNVGVTQDALIPMMQGYLKLQQAGCKAVGIVENSLFVHSGTPHNPAELTMPINIHKDEHYLREWLEKILKKIKI</sequence>
<dbReference type="EMBL" id="JAUCBP010000011">
    <property type="protein sequence ID" value="MDM7861470.1"/>
    <property type="molecule type" value="Genomic_DNA"/>
</dbReference>
<keyword evidence="2" id="KW-1185">Reference proteome</keyword>